<keyword evidence="9" id="KW-1185">Reference proteome</keyword>
<reference evidence="8 9" key="1">
    <citation type="submission" date="2024-03" db="EMBL/GenBank/DDBJ databases">
        <title>Aureococcus anophagefferens CCMP1851 and Kratosvirus quantuckense: Draft genome of a second virus-susceptible host strain in the model system.</title>
        <authorList>
            <person name="Chase E."/>
            <person name="Truchon A.R."/>
            <person name="Schepens W."/>
            <person name="Wilhelm S.W."/>
        </authorList>
    </citation>
    <scope>NUCLEOTIDE SEQUENCE [LARGE SCALE GENOMIC DNA]</scope>
    <source>
        <strain evidence="8 9">CCMP1851</strain>
    </source>
</reference>
<evidence type="ECO:0000256" key="1">
    <source>
        <dbReference type="ARBA" id="ARBA00004022"/>
    </source>
</evidence>
<name>A0ABR1G279_AURAN</name>
<evidence type="ECO:0000256" key="2">
    <source>
        <dbReference type="ARBA" id="ARBA00004229"/>
    </source>
</evidence>
<evidence type="ECO:0000256" key="7">
    <source>
        <dbReference type="SAM" id="SignalP"/>
    </source>
</evidence>
<accession>A0ABR1G279</accession>
<dbReference type="Proteomes" id="UP001363151">
    <property type="component" value="Unassembled WGS sequence"/>
</dbReference>
<dbReference type="InterPro" id="IPR001344">
    <property type="entry name" value="Chloro_AB-bd_pln"/>
</dbReference>
<dbReference type="InterPro" id="IPR022796">
    <property type="entry name" value="Chloroa_b-bind"/>
</dbReference>
<dbReference type="Gene3D" id="1.10.3460.10">
    <property type="entry name" value="Chlorophyll a/b binding protein domain"/>
    <property type="match status" value="1"/>
</dbReference>
<feature type="chain" id="PRO_5045240408" evidence="7">
    <location>
        <begin position="23"/>
        <end position="184"/>
    </location>
</feature>
<evidence type="ECO:0000256" key="3">
    <source>
        <dbReference type="ARBA" id="ARBA00005933"/>
    </source>
</evidence>
<protein>
    <submittedName>
        <fullName evidence="8">Chlorophyll A-B binding protein</fullName>
    </submittedName>
</protein>
<comment type="subcellular location">
    <subcellularLocation>
        <location evidence="2">Plastid</location>
        <location evidence="2">Chloroplast</location>
    </subcellularLocation>
</comment>
<evidence type="ECO:0000256" key="6">
    <source>
        <dbReference type="ARBA" id="ARBA00022640"/>
    </source>
</evidence>
<keyword evidence="7" id="KW-0732">Signal</keyword>
<keyword evidence="4" id="KW-0150">Chloroplast</keyword>
<evidence type="ECO:0000256" key="4">
    <source>
        <dbReference type="ARBA" id="ARBA00022528"/>
    </source>
</evidence>
<dbReference type="Pfam" id="PF00504">
    <property type="entry name" value="Chloroa_b-bind"/>
    <property type="match status" value="1"/>
</dbReference>
<evidence type="ECO:0000313" key="9">
    <source>
        <dbReference type="Proteomes" id="UP001363151"/>
    </source>
</evidence>
<sequence>MYSLLLLATGCAALIAPQPVKRVSKVSATLGDIPGGDEIWDPLELAQWRDVEELRATELANGRAAMLAFVGWIWPQVFGLWKGGPVTSSDPIAALTEVPTVAWVQFIVFCGAIEANRLNYDRGLERDTSKVFFDPLGLYPEDAEGQARMQLAELKNARTAMIGFAAVFVHHFMPAAVPGLGGLH</sequence>
<proteinExistence type="inferred from homology"/>
<feature type="signal peptide" evidence="7">
    <location>
        <begin position="1"/>
        <end position="22"/>
    </location>
</feature>
<gene>
    <name evidence="8" type="ORF">SO694_000134135</name>
</gene>
<organism evidence="8 9">
    <name type="scientific">Aureococcus anophagefferens</name>
    <name type="common">Harmful bloom alga</name>
    <dbReference type="NCBI Taxonomy" id="44056"/>
    <lineage>
        <taxon>Eukaryota</taxon>
        <taxon>Sar</taxon>
        <taxon>Stramenopiles</taxon>
        <taxon>Ochrophyta</taxon>
        <taxon>Pelagophyceae</taxon>
        <taxon>Pelagomonadales</taxon>
        <taxon>Pelagomonadaceae</taxon>
        <taxon>Aureococcus</taxon>
    </lineage>
</organism>
<dbReference type="EMBL" id="JBBJCI010000146">
    <property type="protein sequence ID" value="KAK7242317.1"/>
    <property type="molecule type" value="Genomic_DNA"/>
</dbReference>
<keyword evidence="6" id="KW-0934">Plastid</keyword>
<comment type="caution">
    <text evidence="8">The sequence shown here is derived from an EMBL/GenBank/DDBJ whole genome shotgun (WGS) entry which is preliminary data.</text>
</comment>
<comment type="similarity">
    <text evidence="3">Belongs to the fucoxanthin chlorophyll protein family.</text>
</comment>
<evidence type="ECO:0000256" key="5">
    <source>
        <dbReference type="ARBA" id="ARBA00022531"/>
    </source>
</evidence>
<evidence type="ECO:0000313" key="8">
    <source>
        <dbReference type="EMBL" id="KAK7242317.1"/>
    </source>
</evidence>
<keyword evidence="5" id="KW-0602">Photosynthesis</keyword>
<dbReference type="PANTHER" id="PTHR21649">
    <property type="entry name" value="CHLOROPHYLL A/B BINDING PROTEIN"/>
    <property type="match status" value="1"/>
</dbReference>
<dbReference type="SUPFAM" id="SSF103511">
    <property type="entry name" value="Chlorophyll a-b binding protein"/>
    <property type="match status" value="1"/>
</dbReference>
<comment type="function">
    <text evidence="1">The light-harvesting complex (LHC) functions as a light receptor, it captures and delivers excitation energy to photosystems with which it is closely associated. Energy is transferred from the carotenoid and chlorophyll C (or B) to chlorophyll A and the photosynthetic reaction centers where it is used to synthesize ATP and reducing power.</text>
</comment>